<keyword evidence="1" id="KW-0802">TPR repeat</keyword>
<dbReference type="Gene3D" id="1.25.40.10">
    <property type="entry name" value="Tetratricopeptide repeat domain"/>
    <property type="match status" value="1"/>
</dbReference>
<evidence type="ECO:0000256" key="2">
    <source>
        <dbReference type="SAM" id="Phobius"/>
    </source>
</evidence>
<dbReference type="SMART" id="SM00028">
    <property type="entry name" value="TPR"/>
    <property type="match status" value="3"/>
</dbReference>
<accession>A0A7C3E3W4</accession>
<protein>
    <submittedName>
        <fullName evidence="3">Tetratricopeptide repeat protein</fullName>
    </submittedName>
</protein>
<dbReference type="SUPFAM" id="SSF48452">
    <property type="entry name" value="TPR-like"/>
    <property type="match status" value="1"/>
</dbReference>
<gene>
    <name evidence="3" type="ORF">ENS59_03265</name>
</gene>
<name>A0A7C3E3W4_9SPIR</name>
<dbReference type="PROSITE" id="PS50005">
    <property type="entry name" value="TPR"/>
    <property type="match status" value="1"/>
</dbReference>
<dbReference type="EMBL" id="DSVL01000098">
    <property type="protein sequence ID" value="HFH28517.1"/>
    <property type="molecule type" value="Genomic_DNA"/>
</dbReference>
<organism evidence="3">
    <name type="scientific">Gracilinema caldarium</name>
    <dbReference type="NCBI Taxonomy" id="215591"/>
    <lineage>
        <taxon>Bacteria</taxon>
        <taxon>Pseudomonadati</taxon>
        <taxon>Spirochaetota</taxon>
        <taxon>Spirochaetia</taxon>
        <taxon>Spirochaetales</taxon>
        <taxon>Breznakiellaceae</taxon>
        <taxon>Gracilinema</taxon>
    </lineage>
</organism>
<comment type="caution">
    <text evidence="3">The sequence shown here is derived from an EMBL/GenBank/DDBJ whole genome shotgun (WGS) entry which is preliminary data.</text>
</comment>
<keyword evidence="2" id="KW-0812">Transmembrane</keyword>
<reference evidence="3" key="1">
    <citation type="journal article" date="2020" name="mSystems">
        <title>Genome- and Community-Level Interaction Insights into Carbon Utilization and Element Cycling Functions of Hydrothermarchaeota in Hydrothermal Sediment.</title>
        <authorList>
            <person name="Zhou Z."/>
            <person name="Liu Y."/>
            <person name="Xu W."/>
            <person name="Pan J."/>
            <person name="Luo Z.H."/>
            <person name="Li M."/>
        </authorList>
    </citation>
    <scope>NUCLEOTIDE SEQUENCE [LARGE SCALE GENOMIC DNA]</scope>
    <source>
        <strain evidence="3">SpSt-503</strain>
    </source>
</reference>
<dbReference type="InterPro" id="IPR019734">
    <property type="entry name" value="TPR_rpt"/>
</dbReference>
<evidence type="ECO:0000256" key="1">
    <source>
        <dbReference type="PROSITE-ProRule" id="PRU00339"/>
    </source>
</evidence>
<feature type="transmembrane region" description="Helical" evidence="2">
    <location>
        <begin position="12"/>
        <end position="34"/>
    </location>
</feature>
<keyword evidence="2" id="KW-1133">Transmembrane helix</keyword>
<sequence>MKDEPEIIETKMGIFTIIIQLLLLLGGIILLIMFQSCGPSSSRTALKGDALNRYNHALVLYSEGRYKDAADLLAGLNNSYSAQVLRGRALFFISNYKDAETALKRALQIRPSSVEGRLYLAYIQRAIGKVDEARKLAEDILADDPDNLRAYRVLVDLAEASNSKAVYLDQALEGLGEAALLFVERARSRWISGDGHGALQDLSAALVLLPEESTLRSPVLALQKSITSQWQEQGR</sequence>
<proteinExistence type="predicted"/>
<keyword evidence="2" id="KW-0472">Membrane</keyword>
<dbReference type="InterPro" id="IPR011990">
    <property type="entry name" value="TPR-like_helical_dom_sf"/>
</dbReference>
<evidence type="ECO:0000313" key="3">
    <source>
        <dbReference type="EMBL" id="HFH28517.1"/>
    </source>
</evidence>
<dbReference type="Pfam" id="PF14559">
    <property type="entry name" value="TPR_19"/>
    <property type="match status" value="1"/>
</dbReference>
<dbReference type="AlphaFoldDB" id="A0A7C3E3W4"/>
<feature type="repeat" description="TPR" evidence="1">
    <location>
        <begin position="80"/>
        <end position="113"/>
    </location>
</feature>